<dbReference type="Proteomes" id="UP000308600">
    <property type="component" value="Unassembled WGS sequence"/>
</dbReference>
<protein>
    <submittedName>
        <fullName evidence="1">Uncharacterized protein</fullName>
    </submittedName>
</protein>
<proteinExistence type="predicted"/>
<reference evidence="1 2" key="1">
    <citation type="journal article" date="2019" name="Nat. Ecol. Evol.">
        <title>Megaphylogeny resolves global patterns of mushroom evolution.</title>
        <authorList>
            <person name="Varga T."/>
            <person name="Krizsan K."/>
            <person name="Foldi C."/>
            <person name="Dima B."/>
            <person name="Sanchez-Garcia M."/>
            <person name="Sanchez-Ramirez S."/>
            <person name="Szollosi G.J."/>
            <person name="Szarkandi J.G."/>
            <person name="Papp V."/>
            <person name="Albert L."/>
            <person name="Andreopoulos W."/>
            <person name="Angelini C."/>
            <person name="Antonin V."/>
            <person name="Barry K.W."/>
            <person name="Bougher N.L."/>
            <person name="Buchanan P."/>
            <person name="Buyck B."/>
            <person name="Bense V."/>
            <person name="Catcheside P."/>
            <person name="Chovatia M."/>
            <person name="Cooper J."/>
            <person name="Damon W."/>
            <person name="Desjardin D."/>
            <person name="Finy P."/>
            <person name="Geml J."/>
            <person name="Haridas S."/>
            <person name="Hughes K."/>
            <person name="Justo A."/>
            <person name="Karasinski D."/>
            <person name="Kautmanova I."/>
            <person name="Kiss B."/>
            <person name="Kocsube S."/>
            <person name="Kotiranta H."/>
            <person name="LaButti K.M."/>
            <person name="Lechner B.E."/>
            <person name="Liimatainen K."/>
            <person name="Lipzen A."/>
            <person name="Lukacs Z."/>
            <person name="Mihaltcheva S."/>
            <person name="Morgado L.N."/>
            <person name="Niskanen T."/>
            <person name="Noordeloos M.E."/>
            <person name="Ohm R.A."/>
            <person name="Ortiz-Santana B."/>
            <person name="Ovrebo C."/>
            <person name="Racz N."/>
            <person name="Riley R."/>
            <person name="Savchenko A."/>
            <person name="Shiryaev A."/>
            <person name="Soop K."/>
            <person name="Spirin V."/>
            <person name="Szebenyi C."/>
            <person name="Tomsovsky M."/>
            <person name="Tulloss R.E."/>
            <person name="Uehling J."/>
            <person name="Grigoriev I.V."/>
            <person name="Vagvolgyi C."/>
            <person name="Papp T."/>
            <person name="Martin F.M."/>
            <person name="Miettinen O."/>
            <person name="Hibbett D.S."/>
            <person name="Nagy L.G."/>
        </authorList>
    </citation>
    <scope>NUCLEOTIDE SEQUENCE [LARGE SCALE GENOMIC DNA]</scope>
    <source>
        <strain evidence="1 2">NL-1719</strain>
    </source>
</reference>
<dbReference type="EMBL" id="ML208347">
    <property type="protein sequence ID" value="TFK68637.1"/>
    <property type="molecule type" value="Genomic_DNA"/>
</dbReference>
<keyword evidence="2" id="KW-1185">Reference proteome</keyword>
<gene>
    <name evidence="1" type="ORF">BDN72DRAFT_662757</name>
</gene>
<accession>A0ACD3ASP4</accession>
<evidence type="ECO:0000313" key="1">
    <source>
        <dbReference type="EMBL" id="TFK68637.1"/>
    </source>
</evidence>
<organism evidence="1 2">
    <name type="scientific">Pluteus cervinus</name>
    <dbReference type="NCBI Taxonomy" id="181527"/>
    <lineage>
        <taxon>Eukaryota</taxon>
        <taxon>Fungi</taxon>
        <taxon>Dikarya</taxon>
        <taxon>Basidiomycota</taxon>
        <taxon>Agaricomycotina</taxon>
        <taxon>Agaricomycetes</taxon>
        <taxon>Agaricomycetidae</taxon>
        <taxon>Agaricales</taxon>
        <taxon>Pluteineae</taxon>
        <taxon>Pluteaceae</taxon>
        <taxon>Pluteus</taxon>
    </lineage>
</organism>
<name>A0ACD3ASP4_9AGAR</name>
<sequence>MSHPASAVLFYQLKCLQVFMAKSRPLTSSLLYARACNAHDCSSALPLSRTRSPLDILHRSAFLTMAIPISRSAGNWLPLFIGLLLGQPLVDTTDTVL</sequence>
<evidence type="ECO:0000313" key="2">
    <source>
        <dbReference type="Proteomes" id="UP000308600"/>
    </source>
</evidence>